<dbReference type="Pfam" id="PF08808">
    <property type="entry name" value="RES"/>
    <property type="match status" value="1"/>
</dbReference>
<evidence type="ECO:0000259" key="1">
    <source>
        <dbReference type="SMART" id="SM00953"/>
    </source>
</evidence>
<dbReference type="SMART" id="SM00953">
    <property type="entry name" value="RES"/>
    <property type="match status" value="1"/>
</dbReference>
<evidence type="ECO:0000313" key="2">
    <source>
        <dbReference type="EMBL" id="BAU90438.1"/>
    </source>
</evidence>
<sequence>MSQSLWRIGTDARTYTADDLSGTGAKLSGGRWNAVGVAVVYAAGNRALACLETFVHLNAGGLPLNRYLVEIAVPDDVWAAAEVATPDRLPVGWDAEPAGLVSLTFGTDWANGNRSALLLVPSVIVPEEHNALINPTHPDAARIAARKVRKWLYDPRLDRDRLPFA</sequence>
<name>A0A161JKL2_9HYPH</name>
<accession>A0A161JKL2</accession>
<dbReference type="AlphaFoldDB" id="A0A161JKL2"/>
<dbReference type="InterPro" id="IPR014914">
    <property type="entry name" value="RES_dom"/>
</dbReference>
<dbReference type="RefSeq" id="WP_096484777.1">
    <property type="nucleotide sequence ID" value="NZ_AP014809.1"/>
</dbReference>
<proteinExistence type="predicted"/>
<protein>
    <submittedName>
        <fullName evidence="2">RES domain-containing protein</fullName>
    </submittedName>
</protein>
<dbReference type="Proteomes" id="UP000218288">
    <property type="component" value="Chromosome"/>
</dbReference>
<organism evidence="2 3">
    <name type="scientific">Methylorubrum populi</name>
    <dbReference type="NCBI Taxonomy" id="223967"/>
    <lineage>
        <taxon>Bacteria</taxon>
        <taxon>Pseudomonadati</taxon>
        <taxon>Pseudomonadota</taxon>
        <taxon>Alphaproteobacteria</taxon>
        <taxon>Hyphomicrobiales</taxon>
        <taxon>Methylobacteriaceae</taxon>
        <taxon>Methylorubrum</taxon>
    </lineage>
</organism>
<feature type="domain" description="RES" evidence="1">
    <location>
        <begin position="19"/>
        <end position="147"/>
    </location>
</feature>
<evidence type="ECO:0000313" key="3">
    <source>
        <dbReference type="Proteomes" id="UP000218288"/>
    </source>
</evidence>
<reference evidence="2 3" key="1">
    <citation type="journal article" date="2016" name="Genome Announc.">
        <title>Complete Genome Sequence of Methylobacterium populi P-1M, Isolated from Pink-Pigmented Household Biofilm.</title>
        <authorList>
            <person name="Morohoshi T."/>
            <person name="Ikeda T."/>
        </authorList>
    </citation>
    <scope>NUCLEOTIDE SEQUENCE [LARGE SCALE GENOMIC DNA]</scope>
    <source>
        <strain evidence="2 3">P-1M</strain>
    </source>
</reference>
<gene>
    <name evidence="2" type="ORF">MPPM_1833</name>
</gene>
<dbReference type="OrthoDB" id="9789501at2"/>
<dbReference type="EMBL" id="AP014809">
    <property type="protein sequence ID" value="BAU90438.1"/>
    <property type="molecule type" value="Genomic_DNA"/>
</dbReference>